<protein>
    <submittedName>
        <fullName evidence="3">Uncharacterized protein</fullName>
    </submittedName>
</protein>
<evidence type="ECO:0000313" key="4">
    <source>
        <dbReference type="Proteomes" id="UP000326939"/>
    </source>
</evidence>
<gene>
    <name evidence="3" type="ORF">DKX38_000790</name>
</gene>
<dbReference type="Gene3D" id="2.60.110.10">
    <property type="entry name" value="Thaumatin"/>
    <property type="match status" value="1"/>
</dbReference>
<reference evidence="4" key="1">
    <citation type="journal article" date="2019" name="Gigascience">
        <title>De novo genome assembly of the endangered Acer yangbiense, a plant species with extremely small populations endemic to Yunnan Province, China.</title>
        <authorList>
            <person name="Yang J."/>
            <person name="Wariss H.M."/>
            <person name="Tao L."/>
            <person name="Zhang R."/>
            <person name="Yun Q."/>
            <person name="Hollingsworth P."/>
            <person name="Dao Z."/>
            <person name="Luo G."/>
            <person name="Guo H."/>
            <person name="Ma Y."/>
            <person name="Sun W."/>
        </authorList>
    </citation>
    <scope>NUCLEOTIDE SEQUENCE [LARGE SCALE GENOMIC DNA]</scope>
    <source>
        <strain evidence="4">cv. br00</strain>
    </source>
</reference>
<keyword evidence="4" id="KW-1185">Reference proteome</keyword>
<dbReference type="InterPro" id="IPR037176">
    <property type="entry name" value="Osmotin/thaumatin-like_sf"/>
</dbReference>
<evidence type="ECO:0000256" key="1">
    <source>
        <dbReference type="ARBA" id="ARBA00010607"/>
    </source>
</evidence>
<evidence type="ECO:0000313" key="3">
    <source>
        <dbReference type="EMBL" id="KAB5573596.1"/>
    </source>
</evidence>
<comment type="caution">
    <text evidence="3">The sequence shown here is derived from an EMBL/GenBank/DDBJ whole genome shotgun (WGS) entry which is preliminary data.</text>
</comment>
<keyword evidence="2" id="KW-0732">Signal</keyword>
<dbReference type="AlphaFoldDB" id="A0A5N5P4A1"/>
<proteinExistence type="inferred from homology"/>
<dbReference type="SUPFAM" id="SSF49870">
    <property type="entry name" value="Osmotin, thaumatin-like protein"/>
    <property type="match status" value="1"/>
</dbReference>
<feature type="signal peptide" evidence="2">
    <location>
        <begin position="1"/>
        <end position="15"/>
    </location>
</feature>
<comment type="similarity">
    <text evidence="1">Belongs to the thaumatin family.</text>
</comment>
<dbReference type="EMBL" id="VDCV01000001">
    <property type="protein sequence ID" value="KAB5573596.1"/>
    <property type="molecule type" value="Genomic_DNA"/>
</dbReference>
<name>A0A5N5P4A1_9ROSI</name>
<evidence type="ECO:0000256" key="2">
    <source>
        <dbReference type="SAM" id="SignalP"/>
    </source>
</evidence>
<feature type="chain" id="PRO_5024302840" evidence="2">
    <location>
        <begin position="16"/>
        <end position="147"/>
    </location>
</feature>
<dbReference type="Proteomes" id="UP000326939">
    <property type="component" value="Chromosome 1"/>
</dbReference>
<sequence length="147" mass="16067">MILFSLVLLLALADAATFDVVNNARALSGLQLHPVAADIWTQARHGTLMSHLAPPWLASGAEQTCNFDANGRGQCDTGDCNRMLQCPILPGVGKQRQDISSLTVLSIPPLDMNFHFAVLTLIRSSNSSPPFVLRFPKEDKNYREGHI</sequence>
<organism evidence="3 4">
    <name type="scientific">Salix brachista</name>
    <dbReference type="NCBI Taxonomy" id="2182728"/>
    <lineage>
        <taxon>Eukaryota</taxon>
        <taxon>Viridiplantae</taxon>
        <taxon>Streptophyta</taxon>
        <taxon>Embryophyta</taxon>
        <taxon>Tracheophyta</taxon>
        <taxon>Spermatophyta</taxon>
        <taxon>Magnoliopsida</taxon>
        <taxon>eudicotyledons</taxon>
        <taxon>Gunneridae</taxon>
        <taxon>Pentapetalae</taxon>
        <taxon>rosids</taxon>
        <taxon>fabids</taxon>
        <taxon>Malpighiales</taxon>
        <taxon>Salicaceae</taxon>
        <taxon>Saliceae</taxon>
        <taxon>Salix</taxon>
    </lineage>
</organism>
<accession>A0A5N5P4A1</accession>